<feature type="coiled-coil region" evidence="4">
    <location>
        <begin position="440"/>
        <end position="474"/>
    </location>
</feature>
<evidence type="ECO:0000256" key="2">
    <source>
        <dbReference type="ARBA" id="ARBA00022490"/>
    </source>
</evidence>
<keyword evidence="3" id="KW-0969">Cilium</keyword>
<dbReference type="InParanoid" id="A0A1W4X0H7"/>
<keyword evidence="4" id="KW-0175">Coiled coil</keyword>
<proteinExistence type="inferred from homology"/>
<dbReference type="InterPro" id="IPR000435">
    <property type="entry name" value="Tektins"/>
</dbReference>
<protein>
    <recommendedName>
        <fullName evidence="3">Tektin</fullName>
    </recommendedName>
</protein>
<comment type="subcellular location">
    <subcellularLocation>
        <location evidence="3">Cytoplasm</location>
        <location evidence="3">Cytoskeleton</location>
        <location evidence="3">Cilium axoneme</location>
    </subcellularLocation>
</comment>
<evidence type="ECO:0000313" key="5">
    <source>
        <dbReference type="Proteomes" id="UP000192223"/>
    </source>
</evidence>
<accession>A0A1W4X0H7</accession>
<dbReference type="GO" id="GO:0005930">
    <property type="term" value="C:axoneme"/>
    <property type="evidence" value="ECO:0007669"/>
    <property type="project" value="UniProtKB-SubCell"/>
</dbReference>
<dbReference type="AlphaFoldDB" id="A0A1W4X0H7"/>
<dbReference type="Pfam" id="PF03148">
    <property type="entry name" value="Tektin"/>
    <property type="match status" value="1"/>
</dbReference>
<dbReference type="Proteomes" id="UP000192223">
    <property type="component" value="Unplaced"/>
</dbReference>
<gene>
    <name evidence="6" type="primary">LOC108737519</name>
</gene>
<dbReference type="OrthoDB" id="9886517at2759"/>
<comment type="similarity">
    <text evidence="1 3">Belongs to the tektin family.</text>
</comment>
<dbReference type="STRING" id="224129.A0A1W4X0H7"/>
<keyword evidence="5" id="KW-1185">Reference proteome</keyword>
<keyword evidence="2" id="KW-0963">Cytoplasm</keyword>
<keyword evidence="3" id="KW-0282">Flagellum</keyword>
<evidence type="ECO:0000256" key="1">
    <source>
        <dbReference type="ARBA" id="ARBA00007209"/>
    </source>
</evidence>
<dbReference type="FunCoup" id="A0A1W4X0H7">
    <property type="interactions" value="20"/>
</dbReference>
<dbReference type="GO" id="GO:0015630">
    <property type="term" value="C:microtubule cytoskeleton"/>
    <property type="evidence" value="ECO:0007669"/>
    <property type="project" value="UniProtKB-UniRule"/>
</dbReference>
<name>A0A1W4X0H7_AGRPL</name>
<evidence type="ECO:0000256" key="4">
    <source>
        <dbReference type="SAM" id="Coils"/>
    </source>
</evidence>
<dbReference type="InterPro" id="IPR048256">
    <property type="entry name" value="Tektin-like"/>
</dbReference>
<dbReference type="PANTHER" id="PTHR19960:SF11">
    <property type="entry name" value="TEKTIN"/>
    <property type="match status" value="1"/>
</dbReference>
<keyword evidence="3" id="KW-0966">Cell projection</keyword>
<reference evidence="6" key="1">
    <citation type="submission" date="2025-08" db="UniProtKB">
        <authorList>
            <consortium name="RefSeq"/>
        </authorList>
    </citation>
    <scope>IDENTIFICATION</scope>
    <source>
        <tissue evidence="6">Entire body</tissue>
    </source>
</reference>
<sequence>MAKSTAMFSQLQPWSSVAAQPCMEQTVGAPITTRVGNYYQTPRPHPWRPTLGFENIEVMPLPSQPVTNALSDPCYTPYGMITEPLKFPNLVTGFERNPAHAARAALYTRYTPMEWCQGNIAKYNEADTMRNYSERLRGDFIRVLRETDEKTTLGQRESGRRLGERITDITFWRNECATELEKLITENALLSNMRQNIDKAILDIEGPLHIAQECLYHRENRDGTERVHDIGEQALLKEVETYRNGQERLRTLVDKIRAQLRNNRAVQFELETDVRSKESALGTDSMCHQLNNFSKGINYYGGIEKYDPSITDTTTWAENSNRIVQRSQSERTKTVQMRSDIDNLINVVSGTIWDAWSNTNNALAKRAAELLEAKGKLQMHLTNLQQEIFNIEKYIELLRKGIQDKTNPMKVAHTRLEARSHRKGIELCRDIAQDRLVSEVLDIQDNIEELHRKLEEAEAQHQQLLKTRATLETDLHNKVNSLFIDREKCIGMRRSFPITATIKY</sequence>
<dbReference type="PANTHER" id="PTHR19960">
    <property type="entry name" value="TEKTIN"/>
    <property type="match status" value="1"/>
</dbReference>
<dbReference type="KEGG" id="apln:108737519"/>
<dbReference type="GO" id="GO:0005634">
    <property type="term" value="C:nucleus"/>
    <property type="evidence" value="ECO:0007669"/>
    <property type="project" value="TreeGrafter"/>
</dbReference>
<evidence type="ECO:0000313" key="6">
    <source>
        <dbReference type="RefSeq" id="XP_018325898.1"/>
    </source>
</evidence>
<dbReference type="GO" id="GO:0060294">
    <property type="term" value="P:cilium movement involved in cell motility"/>
    <property type="evidence" value="ECO:0007669"/>
    <property type="project" value="UniProtKB-UniRule"/>
</dbReference>
<dbReference type="GeneID" id="108737519"/>
<evidence type="ECO:0000256" key="3">
    <source>
        <dbReference type="RuleBase" id="RU367040"/>
    </source>
</evidence>
<dbReference type="PRINTS" id="PR00511">
    <property type="entry name" value="TEKTIN"/>
</dbReference>
<dbReference type="RefSeq" id="XP_018325898.1">
    <property type="nucleotide sequence ID" value="XM_018470396.2"/>
</dbReference>
<dbReference type="GO" id="GO:0060271">
    <property type="term" value="P:cilium assembly"/>
    <property type="evidence" value="ECO:0007669"/>
    <property type="project" value="UniProtKB-UniRule"/>
</dbReference>
<organism evidence="5 6">
    <name type="scientific">Agrilus planipennis</name>
    <name type="common">Emerald ash borer</name>
    <name type="synonym">Agrilus marcopoli</name>
    <dbReference type="NCBI Taxonomy" id="224129"/>
    <lineage>
        <taxon>Eukaryota</taxon>
        <taxon>Metazoa</taxon>
        <taxon>Ecdysozoa</taxon>
        <taxon>Arthropoda</taxon>
        <taxon>Hexapoda</taxon>
        <taxon>Insecta</taxon>
        <taxon>Pterygota</taxon>
        <taxon>Neoptera</taxon>
        <taxon>Endopterygota</taxon>
        <taxon>Coleoptera</taxon>
        <taxon>Polyphaga</taxon>
        <taxon>Elateriformia</taxon>
        <taxon>Buprestoidea</taxon>
        <taxon>Buprestidae</taxon>
        <taxon>Agrilinae</taxon>
        <taxon>Agrilus</taxon>
    </lineage>
</organism>